<gene>
    <name evidence="1" type="ORF">ACFP3R_23465</name>
</gene>
<evidence type="ECO:0000313" key="2">
    <source>
        <dbReference type="Proteomes" id="UP001596220"/>
    </source>
</evidence>
<keyword evidence="2" id="KW-1185">Reference proteome</keyword>
<accession>A0ABW1PAV6</accession>
<reference evidence="2" key="1">
    <citation type="journal article" date="2019" name="Int. J. Syst. Evol. Microbiol.">
        <title>The Global Catalogue of Microorganisms (GCM) 10K type strain sequencing project: providing services to taxonomists for standard genome sequencing and annotation.</title>
        <authorList>
            <consortium name="The Broad Institute Genomics Platform"/>
            <consortium name="The Broad Institute Genome Sequencing Center for Infectious Disease"/>
            <person name="Wu L."/>
            <person name="Ma J."/>
        </authorList>
    </citation>
    <scope>NUCLEOTIDE SEQUENCE [LARGE SCALE GENOMIC DNA]</scope>
    <source>
        <strain evidence="2">CGMCC 4.7246</strain>
    </source>
</reference>
<sequence>MDERRVVATRAPYSVAIGGDNLGSVTIQVFHGDFALLRTAYRHPGELRAQIPLAEFTGRDWLVAEVDRFIRSHQSGYVVISADAGVGKTMFAAWLAVERRWPSHLSGLPGGRRPRAARRGLAAQLIAAWMLESRAPGGVLPHDAGEPDWFAGLLHEVAARRDETRPGVAVVLVVDGLDELVEEPGGMPLDLPGTLPPGIFVVGTVRSSTRFPAMRRPHEYVDLRADDPRNVVDLRSYLNRVSARDVVAQPLAAAGLTVEEFVENLVQRCAGVWVYARFVVADILLSGRVGDVERLPDDLAGYYEQNLARFRADESRWDGFFLPVLAMLAAVAEPVTLDQLAGFVGAPEKNALRRFLGERFRPFLAVEGEDDDARYGLYHASLREYLEGVGAHGTMREELGQAVVTAHRRIADRYLTSWGGIADGLPALAADPVGVLGDDRYPLRWLTSHLEGAGRERDLHLLLALDADNGENLWFAAHDGHDGHDGYLADVDRGQRLAEQSVDRAHAARRQTPALGGELFYNLIRSGLVGRANHIPPELIGALVRHRLWSGARALAYAAHVGGGEARLALLHAVRRTLPDAVPVTRLLATARRVEDPDKRRAALRRLLPELGRAERPVVIAECTAAAAQVDGLLAPDPVPTWHLRFLPDDQRVVGARRALADTRTTDRDHAGTLAALAPHLRPDDWSGLLDRISTATRPRSGLHELAALGFAALTPWLDEPERGRVASRAAALTRTLPAQSARVLSGLVGAWTERAAGTGDTVDAWPTGAVAEARREVARRLGQVSGEGRPEVLGQCFREAAEVPEPFGRAVAHAVLLPHLDEPMEDRLSSQVVDLAFALDATSTNAGTVLGAVLPHRPEAERRELARRMLERIPRTPFHIADRVALLPHLRGRERADAVRDALASINVDDDIGYRVDSLHAMAEHVTGKVREDCLVLTAVGLEAIGDPAKRVAALIAQARLAGPAEGSGFLERALRTCDGTWPWSEPARSRAVAALARHLPEVELRSVAEEVIRSSRTLTAAERGETIVNVLPLLDEPVRSTALRDLATAVAEIGDPGKLETLIGLLPRCPATHRSGIALTALRQAEASPDEWYVRLVVDLAEHLPDADRDNALRGALRRTRRPHDAAAASAALTALGEQGAGPADALRPAVEDFVRLHPPGSAQLFRPGVVAGIPAESGDGEAGGYYVTYVSAVAPPRAMALDRDWRPEAWRQLGTGEPMSRWWQDLEFIRSIADAAIGDLPGALSRARTLDHRTLRAEALAALAFRLEGPSRGTVVDEALRTTLDDRLNRGSVVPGIADQLSPEQVGMAIGRLRADPPRSDRTRTFIDYGPDLRLDSREPDHLLFTAEASNTAHRALALLSLAPYTPEPGRSALPDEALRITRKMLPEHRGPVIARLWPHLSDAARSDLLRGDRDAGGHGALAVARAATATRVSWDGAAEAVDHFALRPHLAGLDRAHLLALVELCAAVVRAYGGPAARDTCAAAILDVERWWP</sequence>
<organism evidence="1 2">
    <name type="scientific">Saccharothrix lopnurensis</name>
    <dbReference type="NCBI Taxonomy" id="1670621"/>
    <lineage>
        <taxon>Bacteria</taxon>
        <taxon>Bacillati</taxon>
        <taxon>Actinomycetota</taxon>
        <taxon>Actinomycetes</taxon>
        <taxon>Pseudonocardiales</taxon>
        <taxon>Pseudonocardiaceae</taxon>
        <taxon>Saccharothrix</taxon>
    </lineage>
</organism>
<proteinExistence type="predicted"/>
<evidence type="ECO:0008006" key="3">
    <source>
        <dbReference type="Google" id="ProtNLM"/>
    </source>
</evidence>
<dbReference type="EMBL" id="JBHSQO010000026">
    <property type="protein sequence ID" value="MFC6092240.1"/>
    <property type="molecule type" value="Genomic_DNA"/>
</dbReference>
<evidence type="ECO:0000313" key="1">
    <source>
        <dbReference type="EMBL" id="MFC6092240.1"/>
    </source>
</evidence>
<comment type="caution">
    <text evidence="1">The sequence shown here is derived from an EMBL/GenBank/DDBJ whole genome shotgun (WGS) entry which is preliminary data.</text>
</comment>
<name>A0ABW1PAV6_9PSEU</name>
<dbReference type="RefSeq" id="WP_380638531.1">
    <property type="nucleotide sequence ID" value="NZ_JBHSQO010000026.1"/>
</dbReference>
<dbReference type="Proteomes" id="UP001596220">
    <property type="component" value="Unassembled WGS sequence"/>
</dbReference>
<protein>
    <recommendedName>
        <fullName evidence="3">NACHT domain-containing protein</fullName>
    </recommendedName>
</protein>